<dbReference type="InterPro" id="IPR020904">
    <property type="entry name" value="Sc_DH/Rdtase_CS"/>
</dbReference>
<evidence type="ECO:0000256" key="2">
    <source>
        <dbReference type="ARBA" id="ARBA00022857"/>
    </source>
</evidence>
<dbReference type="STRING" id="590646.G3B8P2"/>
<keyword evidence="3" id="KW-0560">Oxidoreductase</keyword>
<dbReference type="RefSeq" id="XP_006689068.1">
    <property type="nucleotide sequence ID" value="XM_006689005.1"/>
</dbReference>
<dbReference type="PRINTS" id="PR00080">
    <property type="entry name" value="SDRFAMILY"/>
</dbReference>
<dbReference type="Proteomes" id="UP000000707">
    <property type="component" value="Unassembled WGS sequence"/>
</dbReference>
<dbReference type="HOGENOM" id="CLU_010194_1_1_1"/>
<dbReference type="Gene3D" id="3.40.50.720">
    <property type="entry name" value="NAD(P)-binding Rossmann-like Domain"/>
    <property type="match status" value="1"/>
</dbReference>
<dbReference type="PANTHER" id="PTHR43618:SF12">
    <property type="entry name" value="OXIDOREDUCTASE, SHORT-CHAIN DEHYDROGENASE_REDUCTASE FAMILY (AFU_ORTHOLOGUE AFUA_1G14540)"/>
    <property type="match status" value="1"/>
</dbReference>
<dbReference type="KEGG" id="cten:18248058"/>
<sequence>MVQFNVNGKIALVTGGTRGIGYDIAEYFVLNGIDTIIITSRKPDACKDAKASLEACAASHGKSVKVISEPCDMANDDDLRRFHAIISSQITKLDILIANAGASYGTPFDKHPVAQVRKILDINITGVFHSVQLFASLLENAGSAQDPSRVIIVSSIVAFASDFKDAYGYVASKAGVAHLGRNLALTLAPRNINVNSIAPGFFPTKMTKYLYANKRQETNYGNPRKRWGQKEDIQNAVLWLCSRESNYVNGINLNIDGGLHLVGTSKL</sequence>
<dbReference type="InterPro" id="IPR036291">
    <property type="entry name" value="NAD(P)-bd_dom_sf"/>
</dbReference>
<dbReference type="SUPFAM" id="SSF51735">
    <property type="entry name" value="NAD(P)-binding Rossmann-fold domains"/>
    <property type="match status" value="1"/>
</dbReference>
<dbReference type="FunFam" id="3.40.50.720:FF:000084">
    <property type="entry name" value="Short-chain dehydrogenase reductase"/>
    <property type="match status" value="1"/>
</dbReference>
<dbReference type="PRINTS" id="PR00081">
    <property type="entry name" value="GDHRDH"/>
</dbReference>
<dbReference type="PROSITE" id="PS00061">
    <property type="entry name" value="ADH_SHORT"/>
    <property type="match status" value="1"/>
</dbReference>
<evidence type="ECO:0000313" key="5">
    <source>
        <dbReference type="Proteomes" id="UP000000707"/>
    </source>
</evidence>
<dbReference type="OrthoDB" id="294295at2759"/>
<proteinExistence type="inferred from homology"/>
<comment type="similarity">
    <text evidence="1">Belongs to the short-chain dehydrogenases/reductases (SDR) family.</text>
</comment>
<dbReference type="PANTHER" id="PTHR43618">
    <property type="entry name" value="7-ALPHA-HYDROXYSTEROID DEHYDROGENASE"/>
    <property type="match status" value="1"/>
</dbReference>
<accession>G3B8P2</accession>
<evidence type="ECO:0000256" key="3">
    <source>
        <dbReference type="ARBA" id="ARBA00023002"/>
    </source>
</evidence>
<organism evidence="5">
    <name type="scientific">Candida tenuis (strain ATCC 10573 / BCRC 21748 / CBS 615 / JCM 9827 / NBRC 10315 / NRRL Y-1498 / VKM Y-70)</name>
    <name type="common">Yeast</name>
    <name type="synonym">Yamadazyma tenuis</name>
    <dbReference type="NCBI Taxonomy" id="590646"/>
    <lineage>
        <taxon>Eukaryota</taxon>
        <taxon>Fungi</taxon>
        <taxon>Dikarya</taxon>
        <taxon>Ascomycota</taxon>
        <taxon>Saccharomycotina</taxon>
        <taxon>Pichiomycetes</taxon>
        <taxon>Debaryomycetaceae</taxon>
        <taxon>Yamadazyma</taxon>
    </lineage>
</organism>
<dbReference type="InterPro" id="IPR052178">
    <property type="entry name" value="Sec_Metab_Biosynth_SDR"/>
</dbReference>
<dbReference type="Pfam" id="PF13561">
    <property type="entry name" value="adh_short_C2"/>
    <property type="match status" value="1"/>
</dbReference>
<dbReference type="GO" id="GO:0016491">
    <property type="term" value="F:oxidoreductase activity"/>
    <property type="evidence" value="ECO:0007669"/>
    <property type="project" value="UniProtKB-KW"/>
</dbReference>
<dbReference type="eggNOG" id="KOG0725">
    <property type="taxonomic scope" value="Eukaryota"/>
</dbReference>
<reference evidence="4 5" key="1">
    <citation type="journal article" date="2011" name="Proc. Natl. Acad. Sci. U.S.A.">
        <title>Comparative genomics of xylose-fermenting fungi for enhanced biofuel production.</title>
        <authorList>
            <person name="Wohlbach D.J."/>
            <person name="Kuo A."/>
            <person name="Sato T.K."/>
            <person name="Potts K.M."/>
            <person name="Salamov A.A."/>
            <person name="LaButti K.M."/>
            <person name="Sun H."/>
            <person name="Clum A."/>
            <person name="Pangilinan J.L."/>
            <person name="Lindquist E.A."/>
            <person name="Lucas S."/>
            <person name="Lapidus A."/>
            <person name="Jin M."/>
            <person name="Gunawan C."/>
            <person name="Balan V."/>
            <person name="Dale B.E."/>
            <person name="Jeffries T.W."/>
            <person name="Zinkel R."/>
            <person name="Barry K.W."/>
            <person name="Grigoriev I.V."/>
            <person name="Gasch A.P."/>
        </authorList>
    </citation>
    <scope>NUCLEOTIDE SEQUENCE [LARGE SCALE GENOMIC DNA]</scope>
    <source>
        <strain evidence="4">ATCC 10573</strain>
        <strain evidence="5">ATCC 10573 / BCRC 21748 / CBS 615 / JCM 9827 / NBRC 10315 / NRRL Y-1498 / VKM Y-70</strain>
    </source>
</reference>
<gene>
    <name evidence="4" type="ORF">CANTEDRAFT_115860</name>
</gene>
<evidence type="ECO:0000313" key="4">
    <source>
        <dbReference type="EMBL" id="EGV62897.1"/>
    </source>
</evidence>
<keyword evidence="2" id="KW-0521">NADP</keyword>
<dbReference type="EMBL" id="GL996527">
    <property type="protein sequence ID" value="EGV62897.1"/>
    <property type="molecule type" value="Genomic_DNA"/>
</dbReference>
<dbReference type="AlphaFoldDB" id="G3B8P2"/>
<protein>
    <submittedName>
        <fullName evidence="4">NAD(P)-binding protein</fullName>
    </submittedName>
</protein>
<keyword evidence="5" id="KW-1185">Reference proteome</keyword>
<dbReference type="GeneID" id="18248058"/>
<evidence type="ECO:0000256" key="1">
    <source>
        <dbReference type="ARBA" id="ARBA00006484"/>
    </source>
</evidence>
<dbReference type="EMBL" id="GL996527">
    <property type="protein sequence ID" value="EGV62898.1"/>
    <property type="molecule type" value="Genomic_DNA"/>
</dbReference>
<dbReference type="InterPro" id="IPR002347">
    <property type="entry name" value="SDR_fam"/>
</dbReference>
<name>G3B8P2_CANTC</name>